<dbReference type="PANTHER" id="PTHR24161:SF85">
    <property type="entry name" value="PALMITOYLTRANSFERASE HIP14"/>
    <property type="match status" value="1"/>
</dbReference>
<dbReference type="Gene3D" id="3.40.50.300">
    <property type="entry name" value="P-loop containing nucleotide triphosphate hydrolases"/>
    <property type="match status" value="1"/>
</dbReference>
<accession>A0A6H0XV62</accession>
<dbReference type="InterPro" id="IPR027417">
    <property type="entry name" value="P-loop_NTPase"/>
</dbReference>
<feature type="compositionally biased region" description="Low complexity" evidence="5">
    <location>
        <begin position="779"/>
        <end position="796"/>
    </location>
</feature>
<dbReference type="Gene3D" id="1.25.40.20">
    <property type="entry name" value="Ankyrin repeat-containing domain"/>
    <property type="match status" value="2"/>
</dbReference>
<evidence type="ECO:0000256" key="1">
    <source>
        <dbReference type="ARBA" id="ARBA00012210"/>
    </source>
</evidence>
<keyword evidence="8" id="KW-1185">Reference proteome</keyword>
<feature type="domain" description="B30.2/SPRY" evidence="6">
    <location>
        <begin position="1431"/>
        <end position="1629"/>
    </location>
</feature>
<feature type="region of interest" description="Disordered" evidence="5">
    <location>
        <begin position="746"/>
        <end position="798"/>
    </location>
</feature>
<dbReference type="SMART" id="SM00449">
    <property type="entry name" value="SPRY"/>
    <property type="match status" value="1"/>
</dbReference>
<feature type="repeat" description="ANK" evidence="4">
    <location>
        <begin position="1201"/>
        <end position="1233"/>
    </location>
</feature>
<dbReference type="InterPro" id="IPR044736">
    <property type="entry name" value="Gid1/RanBPM/SPLA_SPRY"/>
</dbReference>
<reference evidence="7 8" key="1">
    <citation type="journal article" date="2016" name="Sci. Rep.">
        <title>Peltaster fructicola genome reveals evolution from an invasive phytopathogen to an ectophytic parasite.</title>
        <authorList>
            <person name="Xu C."/>
            <person name="Chen H."/>
            <person name="Gleason M.L."/>
            <person name="Xu J.R."/>
            <person name="Liu H."/>
            <person name="Zhang R."/>
            <person name="Sun G."/>
        </authorList>
    </citation>
    <scope>NUCLEOTIDE SEQUENCE [LARGE SCALE GENOMIC DNA]</scope>
    <source>
        <strain evidence="7 8">LNHT1506</strain>
    </source>
</reference>
<dbReference type="CDD" id="cd12885">
    <property type="entry name" value="SPRY_RanBP_like"/>
    <property type="match status" value="1"/>
</dbReference>
<dbReference type="InterPro" id="IPR043136">
    <property type="entry name" value="B30.2/SPRY_sf"/>
</dbReference>
<evidence type="ECO:0000259" key="6">
    <source>
        <dbReference type="PROSITE" id="PS50188"/>
    </source>
</evidence>
<dbReference type="InterPro" id="IPR002110">
    <property type="entry name" value="Ankyrin_rpt"/>
</dbReference>
<dbReference type="PANTHER" id="PTHR24161">
    <property type="entry name" value="ANK_REP_REGION DOMAIN-CONTAINING PROTEIN-RELATED"/>
    <property type="match status" value="1"/>
</dbReference>
<name>A0A6H0XV62_9PEZI</name>
<dbReference type="InterPro" id="IPR056884">
    <property type="entry name" value="NPHP3-like_N"/>
</dbReference>
<proteinExistence type="predicted"/>
<dbReference type="EC" id="2.3.1.225" evidence="1"/>
<keyword evidence="3 4" id="KW-0040">ANK repeat</keyword>
<keyword evidence="2" id="KW-0677">Repeat</keyword>
<dbReference type="InterPro" id="IPR001870">
    <property type="entry name" value="B30.2/SPRY"/>
</dbReference>
<dbReference type="Gene3D" id="2.60.120.920">
    <property type="match status" value="1"/>
</dbReference>
<feature type="repeat" description="ANK" evidence="4">
    <location>
        <begin position="1316"/>
        <end position="1348"/>
    </location>
</feature>
<evidence type="ECO:0000256" key="3">
    <source>
        <dbReference type="ARBA" id="ARBA00023043"/>
    </source>
</evidence>
<evidence type="ECO:0000256" key="2">
    <source>
        <dbReference type="ARBA" id="ARBA00022737"/>
    </source>
</evidence>
<dbReference type="InterPro" id="IPR013320">
    <property type="entry name" value="ConA-like_dom_sf"/>
</dbReference>
<feature type="repeat" description="ANK" evidence="4">
    <location>
        <begin position="1274"/>
        <end position="1300"/>
    </location>
</feature>
<dbReference type="Pfam" id="PF12796">
    <property type="entry name" value="Ank_2"/>
    <property type="match status" value="2"/>
</dbReference>
<dbReference type="InterPro" id="IPR036770">
    <property type="entry name" value="Ankyrin_rpt-contain_sf"/>
</dbReference>
<dbReference type="Proteomes" id="UP000503462">
    <property type="component" value="Chromosome 3"/>
</dbReference>
<dbReference type="GO" id="GO:0019706">
    <property type="term" value="F:protein-cysteine S-palmitoyltransferase activity"/>
    <property type="evidence" value="ECO:0007669"/>
    <property type="project" value="UniProtKB-EC"/>
</dbReference>
<dbReference type="SUPFAM" id="SSF48403">
    <property type="entry name" value="Ankyrin repeat"/>
    <property type="match status" value="3"/>
</dbReference>
<dbReference type="PROSITE" id="PS50297">
    <property type="entry name" value="ANK_REP_REGION"/>
    <property type="match status" value="4"/>
</dbReference>
<evidence type="ECO:0000313" key="7">
    <source>
        <dbReference type="EMBL" id="QIW98623.1"/>
    </source>
</evidence>
<feature type="repeat" description="ANK" evidence="4">
    <location>
        <begin position="1167"/>
        <end position="1200"/>
    </location>
</feature>
<dbReference type="OrthoDB" id="341259at2759"/>
<dbReference type="SMART" id="SM00248">
    <property type="entry name" value="ANK"/>
    <property type="match status" value="10"/>
</dbReference>
<sequence length="1657" mass="182868">MAPISLYDQALADFTSAVRQTRIKEGDADGERQLSEFLKARGSPQDAQESARSLQQDAGRKYVGNIQNAIAVGNRLMAGAPETVSAAWFVVKLGLGAIQNNYALYSLFGSGLTAMTEIMILIPHYDTMFDKRDKAGYKVDNLTQMLFRDIVACYVAVLDFLFSIKRHIEASAIGKFRHALKDVVGTQGKKFQAKQDTIMALKAKVLVDSEAAFQGKMFDQMGDVQESLKSTLSDISSFNATAKELAQSQSDILDSLADLKASLKPKSRWDWSRQEFENHVKTLEPYQSPVDVVSVLLQRKRPDTCEWIFENNKYTAWVASERGQLCLTGDEGVGKSIVTSVLTEKLANDLDNVKVTMCYLSCATPDGAIADLGEDPAGKIRATLIHHIYKELAEDEYSDRPELLEDANKLFHQPKKNEKQKGIAGPSTDRHIPPVPEAIPKLLRLVRKGLTLVVDGLDRLTKNDQLSLYKDFSTLVTDCEVNIKVLAVCRSNQPFSSQAITSEGHISVGANNSTDIGEVLNGALQQISGLTAQERQEAKDKVVERAGGSFAYISDLAIPFLEQPFQRPLSNRLKMLPEGITDTYKQALQSMNPAYYDLLQTALMWTIYAKDPVRIQEIMEAHSGIYLADVDVDDTNYQENRATNLEIAQLDEASGPFLRTYKNSWGVWLCAPKDPAQIRKFCSSPGHEEHTGEEGVLCSRCHAEMSSNSKLVLPEKMVHLKLTLTMLRHLNNKLFQKRFNLMPRSVARSDTADTQSSAGADDAEVPAEAQASAQRDDTSLAAEASASADPDDVSSAKQADSLIVEEKVAQIDALLADDQAATAAAAAAAAAQAGETPEAKNTDNNESGYITDQSEDYEYDEDPTPAAPAEDLVEAGDGAVWRMRYEIDNWPHHMLMAEQLWADDDKSVVPEWQELIAELDKFVFDTPDVFMEWQMILTISRMDYPNTEDYFQGDTALHVAARLGLKYWVEHLLANKEQDINLIRSGYAPVQAVQPDEDNRELLKFFLQHPKLDKAAVSGPGSDDYKFPVINTWLQKNGTVETVKLLLEYGADFVFADPVSRMAPLHFLSMSITEPEALRLVLAAPGEKKVDINVQREGKWEPLHYLLYRTDISVEIVEAYLENGADIDAEADNSLRPLEAACENARPDIVVALLKRGVADINDPDDTGRTALHSACGEGGDLACARLLLEYGADLEILTTRGRSALACAAWDGKLDIVKGLLELGANPLSKDTHYRTPLFFACLYNSDPDIATALLAALKEKHTIQEINAPTKRGRTPLRMAATRGFTAIIKELIDMTAEAGLDVAEMLNMQDEVKKATALHCAAKLGQVETVRVLLEHGANATLRDKDDRTPLQLASVQWQSLGTTRYEEVIYLLVPHDVERAKADPDLPATSTMQGSVKVLQQLAAHGIDVNKPDSYGWPSVLLAQRMRLTEVEKFLRSSAAWRDKLPTAWIKHQAVPSSMTLSEDGLTVTNKCQGRGTATSLTTNRPLPSNLDRFYYEVTFTAPEGDHKWTENPVVGIGFSNLSGVAYDVPGWEAKRGVRNGHSFAYHGDDGWYGNSVRNPGVYGEPFGLGDTAGAGVDLTTQTIWFTKNGKRAEFEHENIQGRLFPIIGFDQDAVVETNFGGKPFKWQEGGESAIAEDDKTTGEVLVAEFKQT</sequence>
<evidence type="ECO:0000313" key="8">
    <source>
        <dbReference type="Proteomes" id="UP000503462"/>
    </source>
</evidence>
<dbReference type="Pfam" id="PF00622">
    <property type="entry name" value="SPRY"/>
    <property type="match status" value="1"/>
</dbReference>
<dbReference type="EMBL" id="CP051141">
    <property type="protein sequence ID" value="QIW98623.1"/>
    <property type="molecule type" value="Genomic_DNA"/>
</dbReference>
<dbReference type="SUPFAM" id="SSF49899">
    <property type="entry name" value="Concanavalin A-like lectins/glucanases"/>
    <property type="match status" value="1"/>
</dbReference>
<organism evidence="7 8">
    <name type="scientific">Peltaster fructicola</name>
    <dbReference type="NCBI Taxonomy" id="286661"/>
    <lineage>
        <taxon>Eukaryota</taxon>
        <taxon>Fungi</taxon>
        <taxon>Dikarya</taxon>
        <taxon>Ascomycota</taxon>
        <taxon>Pezizomycotina</taxon>
        <taxon>Dothideomycetes</taxon>
        <taxon>Dothideomycetes incertae sedis</taxon>
        <taxon>Peltaster</taxon>
    </lineage>
</organism>
<protein>
    <recommendedName>
        <fullName evidence="1">protein S-acyltransferase</fullName>
        <ecNumber evidence="1">2.3.1.225</ecNumber>
    </recommendedName>
</protein>
<gene>
    <name evidence="7" type="ORF">AMS68_004141</name>
</gene>
<dbReference type="InterPro" id="IPR003877">
    <property type="entry name" value="SPRY_dom"/>
</dbReference>
<dbReference type="PROSITE" id="PS50088">
    <property type="entry name" value="ANK_REPEAT"/>
    <property type="match status" value="4"/>
</dbReference>
<evidence type="ECO:0000256" key="4">
    <source>
        <dbReference type="PROSITE-ProRule" id="PRU00023"/>
    </source>
</evidence>
<evidence type="ECO:0000256" key="5">
    <source>
        <dbReference type="SAM" id="MobiDB-lite"/>
    </source>
</evidence>
<dbReference type="PROSITE" id="PS50188">
    <property type="entry name" value="B302_SPRY"/>
    <property type="match status" value="1"/>
</dbReference>
<dbReference type="Pfam" id="PF24883">
    <property type="entry name" value="NPHP3_N"/>
    <property type="match status" value="1"/>
</dbReference>